<dbReference type="EMBL" id="JAUTXU010000024">
    <property type="protein sequence ID" value="KAK3720007.1"/>
    <property type="molecule type" value="Genomic_DNA"/>
</dbReference>
<gene>
    <name evidence="1" type="ORF">LTR37_004130</name>
</gene>
<protein>
    <submittedName>
        <fullName evidence="1">Uncharacterized protein</fullName>
    </submittedName>
</protein>
<proteinExistence type="predicted"/>
<sequence>MRGCANGDVVKIRSLGTGAYEAGVCRCSTCRDTPTERWLNKTFATASDNCDAFGKHDEYLLRCPPKVLGYVLDQKIWGQFLIKDLKDSQTATETRDKEYFNTDLQLDTKYKDYLLAYIGHHEESFRKPQYGTDQSKDSRDLDVIKGKGRGLAILLHGTPGVGKTLTAETIAMATGRPLLPISVAEIGISAENAESKLSPLFEDAQRWAAILLIDEADVFLEARGLIDNHQRNALVSVLLRCLEYYEGIIILTTNRINSIDIVVQSRMHLAIQYRALKEHQKLMIFKNLLAKIDEREFENKAELLSKLRGSASAPRSTDVRSGTLWLPHKRSRTIVIRSLCSTT</sequence>
<keyword evidence="2" id="KW-1185">Reference proteome</keyword>
<dbReference type="Proteomes" id="UP001281147">
    <property type="component" value="Unassembled WGS sequence"/>
</dbReference>
<name>A0ACC3NNL2_9PEZI</name>
<evidence type="ECO:0000313" key="1">
    <source>
        <dbReference type="EMBL" id="KAK3720007.1"/>
    </source>
</evidence>
<accession>A0ACC3NNL2</accession>
<organism evidence="1 2">
    <name type="scientific">Vermiconidia calcicola</name>
    <dbReference type="NCBI Taxonomy" id="1690605"/>
    <lineage>
        <taxon>Eukaryota</taxon>
        <taxon>Fungi</taxon>
        <taxon>Dikarya</taxon>
        <taxon>Ascomycota</taxon>
        <taxon>Pezizomycotina</taxon>
        <taxon>Dothideomycetes</taxon>
        <taxon>Dothideomycetidae</taxon>
        <taxon>Mycosphaerellales</taxon>
        <taxon>Extremaceae</taxon>
        <taxon>Vermiconidia</taxon>
    </lineage>
</organism>
<evidence type="ECO:0000313" key="2">
    <source>
        <dbReference type="Proteomes" id="UP001281147"/>
    </source>
</evidence>
<comment type="caution">
    <text evidence="1">The sequence shown here is derived from an EMBL/GenBank/DDBJ whole genome shotgun (WGS) entry which is preliminary data.</text>
</comment>
<reference evidence="1" key="1">
    <citation type="submission" date="2023-07" db="EMBL/GenBank/DDBJ databases">
        <title>Black Yeasts Isolated from many extreme environments.</title>
        <authorList>
            <person name="Coleine C."/>
            <person name="Stajich J.E."/>
            <person name="Selbmann L."/>
        </authorList>
    </citation>
    <scope>NUCLEOTIDE SEQUENCE</scope>
    <source>
        <strain evidence="1">CCFEE 5714</strain>
    </source>
</reference>